<feature type="chain" id="PRO_5042201047" description="Receptor ligand binding region domain-containing protein" evidence="6">
    <location>
        <begin position="23"/>
        <end position="252"/>
    </location>
</feature>
<keyword evidence="4" id="KW-0472">Membrane</keyword>
<comment type="caution">
    <text evidence="8">The sequence shown here is derived from an EMBL/GenBank/DDBJ whole genome shotgun (WGS) entry which is preliminary data.</text>
</comment>
<evidence type="ECO:0000256" key="1">
    <source>
        <dbReference type="ARBA" id="ARBA00004370"/>
    </source>
</evidence>
<accession>A0AAE0YZZ1</accession>
<dbReference type="AlphaFoldDB" id="A0AAE0YZZ1"/>
<evidence type="ECO:0000256" key="4">
    <source>
        <dbReference type="ARBA" id="ARBA00023136"/>
    </source>
</evidence>
<gene>
    <name evidence="8" type="ORF">RRG08_059417</name>
</gene>
<keyword evidence="6" id="KW-0732">Signal</keyword>
<proteinExistence type="predicted"/>
<evidence type="ECO:0000259" key="7">
    <source>
        <dbReference type="Pfam" id="PF01094"/>
    </source>
</evidence>
<sequence>MEITRILILISIFDLHHPEAAAWPNLSAHAWGKDSNKDKPASPNTIYRINSAHNITLGLLQNYKTGPRPDSFTLPSSSEAPAVWYNPPSELVLGYITGAEKYPGSDYLTPGQLISGAITYAVQRVNDNPNLLPNTTLRFVIAETHGYEIESLQKTALLIHQNISAIIGPQETCTHEARLAAAFNVPMISYNSEVANRSQIILPKLIYPSRLSERLKLQDRDKRSHEGRSKVRSNPCPPSGQVSMLALSQAQA</sequence>
<dbReference type="Proteomes" id="UP001283361">
    <property type="component" value="Unassembled WGS sequence"/>
</dbReference>
<dbReference type="Gene3D" id="3.40.50.2300">
    <property type="match status" value="1"/>
</dbReference>
<feature type="compositionally biased region" description="Polar residues" evidence="5">
    <location>
        <begin position="240"/>
        <end position="252"/>
    </location>
</feature>
<keyword evidence="3" id="KW-1133">Transmembrane helix</keyword>
<dbReference type="GO" id="GO:0016020">
    <property type="term" value="C:membrane"/>
    <property type="evidence" value="ECO:0007669"/>
    <property type="project" value="UniProtKB-SubCell"/>
</dbReference>
<protein>
    <recommendedName>
        <fullName evidence="7">Receptor ligand binding region domain-containing protein</fullName>
    </recommendedName>
</protein>
<dbReference type="SUPFAM" id="SSF53822">
    <property type="entry name" value="Periplasmic binding protein-like I"/>
    <property type="match status" value="1"/>
</dbReference>
<evidence type="ECO:0000256" key="2">
    <source>
        <dbReference type="ARBA" id="ARBA00022692"/>
    </source>
</evidence>
<feature type="domain" description="Receptor ligand binding region" evidence="7">
    <location>
        <begin position="116"/>
        <end position="192"/>
    </location>
</feature>
<evidence type="ECO:0000313" key="8">
    <source>
        <dbReference type="EMBL" id="KAK3760299.1"/>
    </source>
</evidence>
<dbReference type="Pfam" id="PF01094">
    <property type="entry name" value="ANF_receptor"/>
    <property type="match status" value="1"/>
</dbReference>
<organism evidence="8 9">
    <name type="scientific">Elysia crispata</name>
    <name type="common">lettuce slug</name>
    <dbReference type="NCBI Taxonomy" id="231223"/>
    <lineage>
        <taxon>Eukaryota</taxon>
        <taxon>Metazoa</taxon>
        <taxon>Spiralia</taxon>
        <taxon>Lophotrochozoa</taxon>
        <taxon>Mollusca</taxon>
        <taxon>Gastropoda</taxon>
        <taxon>Heterobranchia</taxon>
        <taxon>Euthyneura</taxon>
        <taxon>Panpulmonata</taxon>
        <taxon>Sacoglossa</taxon>
        <taxon>Placobranchoidea</taxon>
        <taxon>Plakobranchidae</taxon>
        <taxon>Elysia</taxon>
    </lineage>
</organism>
<feature type="compositionally biased region" description="Basic and acidic residues" evidence="5">
    <location>
        <begin position="217"/>
        <end position="229"/>
    </location>
</feature>
<name>A0AAE0YZZ1_9GAST</name>
<evidence type="ECO:0000313" key="9">
    <source>
        <dbReference type="Proteomes" id="UP001283361"/>
    </source>
</evidence>
<comment type="subcellular location">
    <subcellularLocation>
        <location evidence="1">Membrane</location>
    </subcellularLocation>
</comment>
<evidence type="ECO:0000256" key="3">
    <source>
        <dbReference type="ARBA" id="ARBA00022989"/>
    </source>
</evidence>
<keyword evidence="9" id="KW-1185">Reference proteome</keyword>
<reference evidence="8" key="1">
    <citation type="journal article" date="2023" name="G3 (Bethesda)">
        <title>A reference genome for the long-term kleptoplast-retaining sea slug Elysia crispata morphotype clarki.</title>
        <authorList>
            <person name="Eastman K.E."/>
            <person name="Pendleton A.L."/>
            <person name="Shaikh M.A."/>
            <person name="Suttiyut T."/>
            <person name="Ogas R."/>
            <person name="Tomko P."/>
            <person name="Gavelis G."/>
            <person name="Widhalm J.R."/>
            <person name="Wisecaver J.H."/>
        </authorList>
    </citation>
    <scope>NUCLEOTIDE SEQUENCE</scope>
    <source>
        <strain evidence="8">ECLA1</strain>
    </source>
</reference>
<dbReference type="InterPro" id="IPR001828">
    <property type="entry name" value="ANF_lig-bd_rcpt"/>
</dbReference>
<dbReference type="InterPro" id="IPR028082">
    <property type="entry name" value="Peripla_BP_I"/>
</dbReference>
<keyword evidence="2" id="KW-0812">Transmembrane</keyword>
<feature type="region of interest" description="Disordered" evidence="5">
    <location>
        <begin position="217"/>
        <end position="252"/>
    </location>
</feature>
<feature type="signal peptide" evidence="6">
    <location>
        <begin position="1"/>
        <end position="22"/>
    </location>
</feature>
<evidence type="ECO:0000256" key="5">
    <source>
        <dbReference type="SAM" id="MobiDB-lite"/>
    </source>
</evidence>
<evidence type="ECO:0000256" key="6">
    <source>
        <dbReference type="SAM" id="SignalP"/>
    </source>
</evidence>
<dbReference type="EMBL" id="JAWDGP010005026">
    <property type="protein sequence ID" value="KAK3760299.1"/>
    <property type="molecule type" value="Genomic_DNA"/>
</dbReference>